<dbReference type="InterPro" id="IPR003309">
    <property type="entry name" value="SCAN_dom"/>
</dbReference>
<dbReference type="EMBL" id="JAFHDT010000008">
    <property type="protein sequence ID" value="KAI7806491.1"/>
    <property type="molecule type" value="Genomic_DNA"/>
</dbReference>
<proteinExistence type="predicted"/>
<dbReference type="Gene3D" id="3.30.420.10">
    <property type="entry name" value="Ribonuclease H-like superfamily/Ribonuclease H"/>
    <property type="match status" value="1"/>
</dbReference>
<dbReference type="InterPro" id="IPR038269">
    <property type="entry name" value="SCAN_sf"/>
</dbReference>
<dbReference type="Proteomes" id="UP001059041">
    <property type="component" value="Linkage Group LG8"/>
</dbReference>
<dbReference type="SUPFAM" id="SSF50630">
    <property type="entry name" value="Acid proteases"/>
    <property type="match status" value="1"/>
</dbReference>
<dbReference type="InterPro" id="IPR036397">
    <property type="entry name" value="RNaseH_sf"/>
</dbReference>
<dbReference type="InterPro" id="IPR041588">
    <property type="entry name" value="Integrase_H2C2"/>
</dbReference>
<dbReference type="SUPFAM" id="SSF47353">
    <property type="entry name" value="Retrovirus capsid dimerization domain-like"/>
    <property type="match status" value="1"/>
</dbReference>
<evidence type="ECO:0000256" key="1">
    <source>
        <dbReference type="ARBA" id="ARBA00039658"/>
    </source>
</evidence>
<evidence type="ECO:0000313" key="6">
    <source>
        <dbReference type="Proteomes" id="UP001059041"/>
    </source>
</evidence>
<dbReference type="Gene3D" id="1.10.4020.10">
    <property type="entry name" value="DNA breaking-rejoining enzymes"/>
    <property type="match status" value="1"/>
</dbReference>
<dbReference type="Gene3D" id="1.10.340.70">
    <property type="match status" value="1"/>
</dbReference>
<dbReference type="GO" id="GO:0015074">
    <property type="term" value="P:DNA integration"/>
    <property type="evidence" value="ECO:0007669"/>
    <property type="project" value="InterPro"/>
</dbReference>
<evidence type="ECO:0000259" key="4">
    <source>
        <dbReference type="PROSITE" id="PS50994"/>
    </source>
</evidence>
<dbReference type="InterPro" id="IPR012337">
    <property type="entry name" value="RNaseH-like_sf"/>
</dbReference>
<accession>A0A9W7WQM0</accession>
<feature type="compositionally biased region" description="Basic and acidic residues" evidence="2">
    <location>
        <begin position="293"/>
        <end position="304"/>
    </location>
</feature>
<dbReference type="PROSITE" id="PS50994">
    <property type="entry name" value="INTEGRASE"/>
    <property type="match status" value="1"/>
</dbReference>
<feature type="domain" description="Integrase catalytic" evidence="4">
    <location>
        <begin position="644"/>
        <end position="766"/>
    </location>
</feature>
<evidence type="ECO:0000313" key="5">
    <source>
        <dbReference type="EMBL" id="KAI7806491.1"/>
    </source>
</evidence>
<sequence>MASGGTSEQIATMLQTFLHSQQQREERLEKETQRHDLKYKMLQHQFVQLQTEVQLERQERLANGVSSVRDNVTSVARDGISAPVVRPRVQQTQSDTTTAAGADGAASGSQHYALTTFNNPKMLPWSSDEDIEHYLTTFERIAQACKWPRQEWVLHLLPLLSGSARAAYVAMEPSDSLNYDCVKQIILDKFEINQETFRQRFRACSLCEDETPREQYVRLKDLYEKWMAPSRRTKHEIGDQIVLEQFLKELNPEVRTWVKQNGPASCKQAAEMAEAFMAARRSVHQTRRWQYSKHSDTGKSEDVKSGGLKNVGAGDNRILQTSSMLGNNRQSGGVTRYNRWPIIIFDCPGQYMANTRLCYEIRSSGKLNEIELNTDTVIDVKIGSTLFKELVNSCSSQTLVRPECLGRLNMLKYGKLTVCCIHGDEKEYPKAEVVIEIRSQAYSLTVGVIDKAPYPVILGRDVPVLADLLQNEKDVAEAMVVPRAQAQQEDGNKQCLQNLPCNVVSKDRKSKRQKRYDKVVVARKAGREPWGRKAGPANETLKALFEKAMANNTMSTLVLKDCLVIKEDKLYLVSAENERLVVPESMRLKVLQMGHSVPWAGHLGQQKTLSTIAGRFYWPKLYTDVVDFCKSCPECQLVKPSKKSDRAPLVSLPIIDIPFSRIAMDIVCPLERSRSGNRYILVVADYATRYPKVVNALIQLFSRVGLPREVITDQGTNFTYRLMKQVYSMLRIHPKQTTPFHPQTDGTVERFNQTMKSMLRKFVSDS</sequence>
<dbReference type="InterPro" id="IPR001584">
    <property type="entry name" value="Integrase_cat-core"/>
</dbReference>
<dbReference type="SMART" id="SM00431">
    <property type="entry name" value="SCAN"/>
    <property type="match status" value="1"/>
</dbReference>
<dbReference type="SUPFAM" id="SSF53098">
    <property type="entry name" value="Ribonuclease H-like"/>
    <property type="match status" value="1"/>
</dbReference>
<dbReference type="AlphaFoldDB" id="A0A9W7WQM0"/>
<protein>
    <recommendedName>
        <fullName evidence="1">Gypsy retrotransposon integrase-like protein 1</fullName>
    </recommendedName>
</protein>
<name>A0A9W7WQM0_TRIRA</name>
<dbReference type="FunFam" id="1.10.340.70:FF:000001">
    <property type="entry name" value="Retrovirus-related Pol polyprotein from transposon gypsy-like Protein"/>
    <property type="match status" value="1"/>
</dbReference>
<dbReference type="InterPro" id="IPR021109">
    <property type="entry name" value="Peptidase_aspartic_dom_sf"/>
</dbReference>
<dbReference type="Pfam" id="PF02023">
    <property type="entry name" value="SCAN"/>
    <property type="match status" value="1"/>
</dbReference>
<dbReference type="Pfam" id="PF17921">
    <property type="entry name" value="Integrase_H2C2"/>
    <property type="match status" value="1"/>
</dbReference>
<reference evidence="5" key="1">
    <citation type="submission" date="2021-02" db="EMBL/GenBank/DDBJ databases">
        <title>Comparative genomics reveals that relaxation of natural selection precedes convergent phenotypic evolution of cavefish.</title>
        <authorList>
            <person name="Peng Z."/>
        </authorList>
    </citation>
    <scope>NUCLEOTIDE SEQUENCE</scope>
    <source>
        <tissue evidence="5">Muscle</tissue>
    </source>
</reference>
<dbReference type="PROSITE" id="PS50804">
    <property type="entry name" value="SCAN_BOX"/>
    <property type="match status" value="1"/>
</dbReference>
<dbReference type="PANTHER" id="PTHR46888:SF1">
    <property type="entry name" value="RIBONUCLEASE H"/>
    <property type="match status" value="1"/>
</dbReference>
<feature type="domain" description="SCAN box" evidence="3">
    <location>
        <begin position="198"/>
        <end position="274"/>
    </location>
</feature>
<evidence type="ECO:0000259" key="3">
    <source>
        <dbReference type="PROSITE" id="PS50804"/>
    </source>
</evidence>
<dbReference type="CDD" id="cd07936">
    <property type="entry name" value="SCAN"/>
    <property type="match status" value="1"/>
</dbReference>
<feature type="region of interest" description="Disordered" evidence="2">
    <location>
        <begin position="287"/>
        <end position="307"/>
    </location>
</feature>
<keyword evidence="6" id="KW-1185">Reference proteome</keyword>
<organism evidence="5 6">
    <name type="scientific">Triplophysa rosa</name>
    <name type="common">Cave loach</name>
    <dbReference type="NCBI Taxonomy" id="992332"/>
    <lineage>
        <taxon>Eukaryota</taxon>
        <taxon>Metazoa</taxon>
        <taxon>Chordata</taxon>
        <taxon>Craniata</taxon>
        <taxon>Vertebrata</taxon>
        <taxon>Euteleostomi</taxon>
        <taxon>Actinopterygii</taxon>
        <taxon>Neopterygii</taxon>
        <taxon>Teleostei</taxon>
        <taxon>Ostariophysi</taxon>
        <taxon>Cypriniformes</taxon>
        <taxon>Nemacheilidae</taxon>
        <taxon>Triplophysa</taxon>
    </lineage>
</organism>
<evidence type="ECO:0000256" key="2">
    <source>
        <dbReference type="SAM" id="MobiDB-lite"/>
    </source>
</evidence>
<gene>
    <name evidence="5" type="ORF">IRJ41_006936</name>
</gene>
<dbReference type="GO" id="GO:0003676">
    <property type="term" value="F:nucleic acid binding"/>
    <property type="evidence" value="ECO:0007669"/>
    <property type="project" value="InterPro"/>
</dbReference>
<feature type="non-terminal residue" evidence="5">
    <location>
        <position position="766"/>
    </location>
</feature>
<dbReference type="PANTHER" id="PTHR46888">
    <property type="entry name" value="ZINC KNUCKLE DOMAINCONTAINING PROTEIN-RELATED"/>
    <property type="match status" value="1"/>
</dbReference>
<comment type="caution">
    <text evidence="5">The sequence shown here is derived from an EMBL/GenBank/DDBJ whole genome shotgun (WGS) entry which is preliminary data.</text>
</comment>